<comment type="caution">
    <text evidence="1">The sequence shown here is derived from an EMBL/GenBank/DDBJ whole genome shotgun (WGS) entry which is preliminary data.</text>
</comment>
<sequence length="149" mass="17252">MEVPFSWLKWYDGRGTYTFQLPTTMHHFTVKHYRKLRVVFDGLQCGPSHEGQINISARDKNCDGHTVTYNWKKPNSHWNDGGFPPITRTKQTLIHLDMPRSNTNRRIVMVLATLMDCASTPAHKVTFLTWTISRSLCDEEFLTLSTEPP</sequence>
<accession>A0A8J5CGM4</accession>
<dbReference type="EMBL" id="JACEEZ010011634">
    <property type="protein sequence ID" value="KAG0721173.1"/>
    <property type="molecule type" value="Genomic_DNA"/>
</dbReference>
<proteinExistence type="predicted"/>
<protein>
    <submittedName>
        <fullName evidence="1">Uncharacterized protein</fullName>
    </submittedName>
</protein>
<dbReference type="AlphaFoldDB" id="A0A8J5CGM4"/>
<evidence type="ECO:0000313" key="1">
    <source>
        <dbReference type="EMBL" id="KAG0721173.1"/>
    </source>
</evidence>
<keyword evidence="2" id="KW-1185">Reference proteome</keyword>
<dbReference type="Proteomes" id="UP000770661">
    <property type="component" value="Unassembled WGS sequence"/>
</dbReference>
<name>A0A8J5CGM4_CHIOP</name>
<gene>
    <name evidence="1" type="ORF">GWK47_046972</name>
</gene>
<reference evidence="1" key="1">
    <citation type="submission" date="2020-07" db="EMBL/GenBank/DDBJ databases">
        <title>The High-quality genome of the commercially important snow crab, Chionoecetes opilio.</title>
        <authorList>
            <person name="Jeong J.-H."/>
            <person name="Ryu S."/>
        </authorList>
    </citation>
    <scope>NUCLEOTIDE SEQUENCE</scope>
    <source>
        <strain evidence="1">MADBK_172401_WGS</strain>
        <tissue evidence="1">Digestive gland</tissue>
    </source>
</reference>
<organism evidence="1 2">
    <name type="scientific">Chionoecetes opilio</name>
    <name type="common">Atlantic snow crab</name>
    <name type="synonym">Cancer opilio</name>
    <dbReference type="NCBI Taxonomy" id="41210"/>
    <lineage>
        <taxon>Eukaryota</taxon>
        <taxon>Metazoa</taxon>
        <taxon>Ecdysozoa</taxon>
        <taxon>Arthropoda</taxon>
        <taxon>Crustacea</taxon>
        <taxon>Multicrustacea</taxon>
        <taxon>Malacostraca</taxon>
        <taxon>Eumalacostraca</taxon>
        <taxon>Eucarida</taxon>
        <taxon>Decapoda</taxon>
        <taxon>Pleocyemata</taxon>
        <taxon>Brachyura</taxon>
        <taxon>Eubrachyura</taxon>
        <taxon>Majoidea</taxon>
        <taxon>Majidae</taxon>
        <taxon>Chionoecetes</taxon>
    </lineage>
</organism>
<evidence type="ECO:0000313" key="2">
    <source>
        <dbReference type="Proteomes" id="UP000770661"/>
    </source>
</evidence>